<proteinExistence type="predicted"/>
<dbReference type="Proteomes" id="UP000007264">
    <property type="component" value="Unassembled WGS sequence"/>
</dbReference>
<dbReference type="GeneID" id="17036471"/>
<name>I0YJL7_COCSC</name>
<keyword evidence="3" id="KW-1185">Reference proteome</keyword>
<dbReference type="KEGG" id="csl:COCSUDRAFT_34522"/>
<evidence type="ECO:0000313" key="2">
    <source>
        <dbReference type="EMBL" id="EIE18586.1"/>
    </source>
</evidence>
<reference evidence="2 3" key="1">
    <citation type="journal article" date="2012" name="Genome Biol.">
        <title>The genome of the polar eukaryotic microalga coccomyxa subellipsoidea reveals traits of cold adaptation.</title>
        <authorList>
            <person name="Blanc G."/>
            <person name="Agarkova I."/>
            <person name="Grimwood J."/>
            <person name="Kuo A."/>
            <person name="Brueggeman A."/>
            <person name="Dunigan D."/>
            <person name="Gurnon J."/>
            <person name="Ladunga I."/>
            <person name="Lindquist E."/>
            <person name="Lucas S."/>
            <person name="Pangilinan J."/>
            <person name="Proschold T."/>
            <person name="Salamov A."/>
            <person name="Schmutz J."/>
            <person name="Weeks D."/>
            <person name="Yamada T."/>
            <person name="Claverie J.M."/>
            <person name="Grigoriev I."/>
            <person name="Van Etten J."/>
            <person name="Lomsadze A."/>
            <person name="Borodovsky M."/>
        </authorList>
    </citation>
    <scope>NUCLEOTIDE SEQUENCE [LARGE SCALE GENOMIC DNA]</scope>
    <source>
        <strain evidence="2 3">C-169</strain>
    </source>
</reference>
<evidence type="ECO:0000256" key="1">
    <source>
        <dbReference type="SAM" id="MobiDB-lite"/>
    </source>
</evidence>
<organism evidence="2 3">
    <name type="scientific">Coccomyxa subellipsoidea (strain C-169)</name>
    <name type="common">Green microalga</name>
    <dbReference type="NCBI Taxonomy" id="574566"/>
    <lineage>
        <taxon>Eukaryota</taxon>
        <taxon>Viridiplantae</taxon>
        <taxon>Chlorophyta</taxon>
        <taxon>core chlorophytes</taxon>
        <taxon>Trebouxiophyceae</taxon>
        <taxon>Trebouxiophyceae incertae sedis</taxon>
        <taxon>Coccomyxaceae</taxon>
        <taxon>Coccomyxa</taxon>
        <taxon>Coccomyxa subellipsoidea</taxon>
    </lineage>
</organism>
<dbReference type="AlphaFoldDB" id="I0YJL7"/>
<feature type="region of interest" description="Disordered" evidence="1">
    <location>
        <begin position="1"/>
        <end position="21"/>
    </location>
</feature>
<evidence type="ECO:0000313" key="3">
    <source>
        <dbReference type="Proteomes" id="UP000007264"/>
    </source>
</evidence>
<dbReference type="EMBL" id="AGSI01000023">
    <property type="protein sequence ID" value="EIE18586.1"/>
    <property type="molecule type" value="Genomic_DNA"/>
</dbReference>
<comment type="caution">
    <text evidence="2">The sequence shown here is derived from an EMBL/GenBank/DDBJ whole genome shotgun (WGS) entry which is preliminary data.</text>
</comment>
<accession>I0YJL7</accession>
<protein>
    <submittedName>
        <fullName evidence="2">Uncharacterized protein</fullName>
    </submittedName>
</protein>
<gene>
    <name evidence="2" type="ORF">COCSUDRAFT_34522</name>
</gene>
<dbReference type="RefSeq" id="XP_005643130.1">
    <property type="nucleotide sequence ID" value="XM_005643073.1"/>
</dbReference>
<sequence>MWETPTRGGAPLEPEDGNGDGYFAVSKAPLQRGGVLPTRSLPLPALRFFLRSADEIRSVYVPQS</sequence>